<dbReference type="InterPro" id="IPR000873">
    <property type="entry name" value="AMP-dep_synth/lig_dom"/>
</dbReference>
<dbReference type="GO" id="GO:0004467">
    <property type="term" value="F:long-chain fatty acid-CoA ligase activity"/>
    <property type="evidence" value="ECO:0007669"/>
    <property type="project" value="TreeGrafter"/>
</dbReference>
<dbReference type="Proteomes" id="UP000075901">
    <property type="component" value="Unassembled WGS sequence"/>
</dbReference>
<dbReference type="FunFam" id="3.40.50.12780:FF:000025">
    <property type="entry name" value="luciferin 4-monooxygenase"/>
    <property type="match status" value="1"/>
</dbReference>
<sequence length="546" mass="59373">MSLSSFDKSTKIWHGPPMAPLYNPGQGMGELLFRVLQRTPTRIAQISVDTGRSITYKQLHLWSVRFAQSLTGSCGLHRGDMVTVVARNGEQLAAIVFGCFMAAIPLNTLDPSFRAEDYEHMLRTVEPKAIICDSELVAVLKVACEAAAIEPQLIVIGKRINGYPTVDDFLLPNGLEDHYVPEHIENAAQELAIVLCSSGTTGLSKGVCLSHAICIAHTSALWRATDCERVLCFSSLYWVSGLGVLLNSTIVGATRIATRERFNARLLIDLVEQYRITTLFMPPAQALTLLGDPTIGMADFSSLQLVLCGGGPVSGELKCSFERYLPKKAKFIVGYGLSEIGGGCFTTVQMYKAGAIGTLSAGVEAKIVDSEGASLEADQEGELLIKAQYVFLEYYGNPTETAEMLDQEGWLHTGDIARYDADGVFFVVDRKKDIIKYAGFQISPTELEATIMQLFAGSLLMVCVTGIPVPGNDLPVALAVRQPDGTMVSEQEIVDAVADAVTDFKQLRGGVFFVDSLPMTPSGKIVRRRCKEMAIGLYEAELERSK</sequence>
<evidence type="ECO:0000256" key="1">
    <source>
        <dbReference type="ARBA" id="ARBA00004275"/>
    </source>
</evidence>
<dbReference type="InterPro" id="IPR042099">
    <property type="entry name" value="ANL_N_sf"/>
</dbReference>
<comment type="subcellular location">
    <subcellularLocation>
        <location evidence="1">Peroxisome</location>
    </subcellularLocation>
</comment>
<dbReference type="VEuPathDB" id="VectorBase:AMAM005251"/>
<evidence type="ECO:0008006" key="7">
    <source>
        <dbReference type="Google" id="ProtNLM"/>
    </source>
</evidence>
<evidence type="ECO:0000313" key="6">
    <source>
        <dbReference type="Proteomes" id="UP000075901"/>
    </source>
</evidence>
<evidence type="ECO:0000259" key="4">
    <source>
        <dbReference type="Pfam" id="PF13193"/>
    </source>
</evidence>
<dbReference type="Gene3D" id="3.30.300.30">
    <property type="match status" value="1"/>
</dbReference>
<dbReference type="Gene3D" id="3.40.50.12780">
    <property type="entry name" value="N-terminal domain of ligase-like"/>
    <property type="match status" value="1"/>
</dbReference>
<dbReference type="PANTHER" id="PTHR24096">
    <property type="entry name" value="LONG-CHAIN-FATTY-ACID--COA LIGASE"/>
    <property type="match status" value="1"/>
</dbReference>
<dbReference type="InterPro" id="IPR045851">
    <property type="entry name" value="AMP-bd_C_sf"/>
</dbReference>
<dbReference type="InterPro" id="IPR025110">
    <property type="entry name" value="AMP-bd_C"/>
</dbReference>
<evidence type="ECO:0000313" key="5">
    <source>
        <dbReference type="EnsemblMetazoa" id="AMAM005251-PA"/>
    </source>
</evidence>
<keyword evidence="2" id="KW-0576">Peroxisome</keyword>
<dbReference type="InterPro" id="IPR020845">
    <property type="entry name" value="AMP-binding_CS"/>
</dbReference>
<feature type="domain" description="AMP-dependent synthetase/ligase" evidence="3">
    <location>
        <begin position="34"/>
        <end position="395"/>
    </location>
</feature>
<proteinExistence type="predicted"/>
<dbReference type="PANTHER" id="PTHR24096:SF353">
    <property type="entry name" value="GH16244P-RELATED"/>
    <property type="match status" value="1"/>
</dbReference>
<organism evidence="5 6">
    <name type="scientific">Anopheles maculatus</name>
    <dbReference type="NCBI Taxonomy" id="74869"/>
    <lineage>
        <taxon>Eukaryota</taxon>
        <taxon>Metazoa</taxon>
        <taxon>Ecdysozoa</taxon>
        <taxon>Arthropoda</taxon>
        <taxon>Hexapoda</taxon>
        <taxon>Insecta</taxon>
        <taxon>Pterygota</taxon>
        <taxon>Neoptera</taxon>
        <taxon>Endopterygota</taxon>
        <taxon>Diptera</taxon>
        <taxon>Nematocera</taxon>
        <taxon>Culicoidea</taxon>
        <taxon>Culicidae</taxon>
        <taxon>Anophelinae</taxon>
        <taxon>Anopheles</taxon>
        <taxon>Anopheles maculatus group</taxon>
    </lineage>
</organism>
<dbReference type="AlphaFoldDB" id="A0A182SEN4"/>
<dbReference type="Pfam" id="PF13193">
    <property type="entry name" value="AMP-binding_C"/>
    <property type="match status" value="1"/>
</dbReference>
<name>A0A182SEN4_9DIPT</name>
<protein>
    <recommendedName>
        <fullName evidence="7">AMP-dependent synthetase/ligase domain-containing protein</fullName>
    </recommendedName>
</protein>
<reference evidence="6" key="1">
    <citation type="submission" date="2013-09" db="EMBL/GenBank/DDBJ databases">
        <title>The Genome Sequence of Anopheles maculatus species B.</title>
        <authorList>
            <consortium name="The Broad Institute Genomics Platform"/>
            <person name="Neafsey D.E."/>
            <person name="Besansky N."/>
            <person name="Howell P."/>
            <person name="Walton C."/>
            <person name="Young S.K."/>
            <person name="Zeng Q."/>
            <person name="Gargeya S."/>
            <person name="Fitzgerald M."/>
            <person name="Haas B."/>
            <person name="Abouelleil A."/>
            <person name="Allen A.W."/>
            <person name="Alvarado L."/>
            <person name="Arachchi H.M."/>
            <person name="Berlin A.M."/>
            <person name="Chapman S.B."/>
            <person name="Gainer-Dewar J."/>
            <person name="Goldberg J."/>
            <person name="Griggs A."/>
            <person name="Gujja S."/>
            <person name="Hansen M."/>
            <person name="Howarth C."/>
            <person name="Imamovic A."/>
            <person name="Ireland A."/>
            <person name="Larimer J."/>
            <person name="McCowan C."/>
            <person name="Murphy C."/>
            <person name="Pearson M."/>
            <person name="Poon T.W."/>
            <person name="Priest M."/>
            <person name="Roberts A."/>
            <person name="Saif S."/>
            <person name="Shea T."/>
            <person name="Sisk P."/>
            <person name="Sykes S."/>
            <person name="Wortman J."/>
            <person name="Nusbaum C."/>
            <person name="Birren B."/>
        </authorList>
    </citation>
    <scope>NUCLEOTIDE SEQUENCE [LARGE SCALE GENOMIC DNA]</scope>
    <source>
        <strain evidence="6">maculatus3</strain>
    </source>
</reference>
<evidence type="ECO:0000256" key="2">
    <source>
        <dbReference type="ARBA" id="ARBA00023140"/>
    </source>
</evidence>
<keyword evidence="6" id="KW-1185">Reference proteome</keyword>
<dbReference type="GO" id="GO:0005777">
    <property type="term" value="C:peroxisome"/>
    <property type="evidence" value="ECO:0007669"/>
    <property type="project" value="UniProtKB-SubCell"/>
</dbReference>
<reference evidence="5" key="2">
    <citation type="submission" date="2020-05" db="UniProtKB">
        <authorList>
            <consortium name="EnsemblMetazoa"/>
        </authorList>
    </citation>
    <scope>IDENTIFICATION</scope>
    <source>
        <strain evidence="5">maculatus3</strain>
    </source>
</reference>
<accession>A0A182SEN4</accession>
<evidence type="ECO:0000259" key="3">
    <source>
        <dbReference type="Pfam" id="PF00501"/>
    </source>
</evidence>
<dbReference type="GO" id="GO:0046949">
    <property type="term" value="P:fatty-acyl-CoA biosynthetic process"/>
    <property type="evidence" value="ECO:0007669"/>
    <property type="project" value="TreeGrafter"/>
</dbReference>
<dbReference type="PROSITE" id="PS00455">
    <property type="entry name" value="AMP_BINDING"/>
    <property type="match status" value="1"/>
</dbReference>
<dbReference type="Pfam" id="PF00501">
    <property type="entry name" value="AMP-binding"/>
    <property type="match status" value="1"/>
</dbReference>
<dbReference type="EnsemblMetazoa" id="AMAM005251-RA">
    <property type="protein sequence ID" value="AMAM005251-PA"/>
    <property type="gene ID" value="AMAM005251"/>
</dbReference>
<dbReference type="SUPFAM" id="SSF56801">
    <property type="entry name" value="Acetyl-CoA synthetase-like"/>
    <property type="match status" value="1"/>
</dbReference>
<feature type="domain" description="AMP-binding enzyme C-terminal" evidence="4">
    <location>
        <begin position="462"/>
        <end position="524"/>
    </location>
</feature>